<accession>A0ABU5LVJ3</accession>
<gene>
    <name evidence="1" type="ORF">N4G62_18090</name>
</gene>
<name>A0ABU5LVJ3_9SPHN</name>
<evidence type="ECO:0000313" key="2">
    <source>
        <dbReference type="Proteomes" id="UP001292182"/>
    </source>
</evidence>
<organism evidence="1 2">
    <name type="scientific">Sphingomonas sanguinis</name>
    <dbReference type="NCBI Taxonomy" id="33051"/>
    <lineage>
        <taxon>Bacteria</taxon>
        <taxon>Pseudomonadati</taxon>
        <taxon>Pseudomonadota</taxon>
        <taxon>Alphaproteobacteria</taxon>
        <taxon>Sphingomonadales</taxon>
        <taxon>Sphingomonadaceae</taxon>
        <taxon>Sphingomonas</taxon>
    </lineage>
</organism>
<evidence type="ECO:0000313" key="1">
    <source>
        <dbReference type="EMBL" id="MDZ7283942.1"/>
    </source>
</evidence>
<proteinExistence type="predicted"/>
<protein>
    <submittedName>
        <fullName evidence="1">Uncharacterized protein</fullName>
    </submittedName>
</protein>
<dbReference type="Proteomes" id="UP001292182">
    <property type="component" value="Unassembled WGS sequence"/>
</dbReference>
<dbReference type="EMBL" id="JAOBTW010000028">
    <property type="protein sequence ID" value="MDZ7283942.1"/>
    <property type="molecule type" value="Genomic_DNA"/>
</dbReference>
<reference evidence="2" key="1">
    <citation type="submission" date="2023-07" db="EMBL/GenBank/DDBJ databases">
        <title>Whole genome sequence analysis of rice epiphytic Sphingomonas sanguinis OsEp_Plm_15B2.</title>
        <authorList>
            <person name="Sahu K.P."/>
            <person name="Asharani P."/>
            <person name="Reddy B."/>
            <person name="Kumar A."/>
        </authorList>
    </citation>
    <scope>NUCLEOTIDE SEQUENCE [LARGE SCALE GENOMIC DNA]</scope>
    <source>
        <strain evidence="2">OsEp_Plm_15B2</strain>
    </source>
</reference>
<keyword evidence="2" id="KW-1185">Reference proteome</keyword>
<dbReference type="RefSeq" id="WP_219021532.1">
    <property type="nucleotide sequence ID" value="NZ_CP079203.1"/>
</dbReference>
<comment type="caution">
    <text evidence="1">The sequence shown here is derived from an EMBL/GenBank/DDBJ whole genome shotgun (WGS) entry which is preliminary data.</text>
</comment>
<sequence>MMLADANKMTPIRFSITPLHIDSAIISGDGQGGVSNRIAAMPGTQGDAVSALALGAICASFSD</sequence>